<accession>A0A3N4IVH8</accession>
<proteinExistence type="predicted"/>
<evidence type="ECO:0000256" key="1">
    <source>
        <dbReference type="SAM" id="MobiDB-lite"/>
    </source>
</evidence>
<dbReference type="EMBL" id="ML119653">
    <property type="protein sequence ID" value="RPA85624.1"/>
    <property type="molecule type" value="Genomic_DNA"/>
</dbReference>
<evidence type="ECO:0000313" key="2">
    <source>
        <dbReference type="EMBL" id="RPA85624.1"/>
    </source>
</evidence>
<sequence>MLTHHFIGQIPPEATMQHGFFNQKTTKRSVTSYQNPLKHTTYFISSFESTTPNRDLNHKSGDDTHPASEGQGQETSLKPKRKYVRRAGGGLKTGGQKTQNENGTSPAPSVSSQDDYSAYCEIPYSGTGHHRRSGTPNTEASGNVSDRLTTEILLEYLRREPFTAKYIDPDARRMSIHGNDCLKRKYRKAPYRLQWFHKPNKYPAPKPKGKAPTFTFVAMRNRRERNRLTAALNAKHLWAKVVGILEEDDSEEDDSEEGDSEEDDSEEDDSEEDDPKEYDPKEDDPKEYDPKEDDPKEYDPKEDDPKEDDPKEDDPKEDDPKEDDPKEYDPEEQSTPVKEKGNPTDSIQQNATPPHVALRNKRYPRRRRIIKWTPRASKIRMIQAFMRLFRTNKCCQRRRRTILWTRFKRRQSQKRTDSKRTPLQGSSRS</sequence>
<organism evidence="2 3">
    <name type="scientific">Ascobolus immersus RN42</name>
    <dbReference type="NCBI Taxonomy" id="1160509"/>
    <lineage>
        <taxon>Eukaryota</taxon>
        <taxon>Fungi</taxon>
        <taxon>Dikarya</taxon>
        <taxon>Ascomycota</taxon>
        <taxon>Pezizomycotina</taxon>
        <taxon>Pezizomycetes</taxon>
        <taxon>Pezizales</taxon>
        <taxon>Ascobolaceae</taxon>
        <taxon>Ascobolus</taxon>
    </lineage>
</organism>
<dbReference type="Proteomes" id="UP000275078">
    <property type="component" value="Unassembled WGS sequence"/>
</dbReference>
<evidence type="ECO:0000313" key="3">
    <source>
        <dbReference type="Proteomes" id="UP000275078"/>
    </source>
</evidence>
<feature type="compositionally biased region" description="Basic and acidic residues" evidence="1">
    <location>
        <begin position="277"/>
        <end position="299"/>
    </location>
</feature>
<feature type="compositionally biased region" description="Acidic residues" evidence="1">
    <location>
        <begin position="245"/>
        <end position="276"/>
    </location>
</feature>
<feature type="region of interest" description="Disordered" evidence="1">
    <location>
        <begin position="49"/>
        <end position="114"/>
    </location>
</feature>
<feature type="compositionally biased region" description="Acidic residues" evidence="1">
    <location>
        <begin position="300"/>
        <end position="322"/>
    </location>
</feature>
<feature type="region of interest" description="Disordered" evidence="1">
    <location>
        <begin position="245"/>
        <end position="362"/>
    </location>
</feature>
<feature type="compositionally biased region" description="Polar residues" evidence="1">
    <location>
        <begin position="100"/>
        <end position="114"/>
    </location>
</feature>
<reference evidence="2 3" key="1">
    <citation type="journal article" date="2018" name="Nat. Ecol. Evol.">
        <title>Pezizomycetes genomes reveal the molecular basis of ectomycorrhizal truffle lifestyle.</title>
        <authorList>
            <person name="Murat C."/>
            <person name="Payen T."/>
            <person name="Noel B."/>
            <person name="Kuo A."/>
            <person name="Morin E."/>
            <person name="Chen J."/>
            <person name="Kohler A."/>
            <person name="Krizsan K."/>
            <person name="Balestrini R."/>
            <person name="Da Silva C."/>
            <person name="Montanini B."/>
            <person name="Hainaut M."/>
            <person name="Levati E."/>
            <person name="Barry K.W."/>
            <person name="Belfiori B."/>
            <person name="Cichocki N."/>
            <person name="Clum A."/>
            <person name="Dockter R.B."/>
            <person name="Fauchery L."/>
            <person name="Guy J."/>
            <person name="Iotti M."/>
            <person name="Le Tacon F."/>
            <person name="Lindquist E.A."/>
            <person name="Lipzen A."/>
            <person name="Malagnac F."/>
            <person name="Mello A."/>
            <person name="Molinier V."/>
            <person name="Miyauchi S."/>
            <person name="Poulain J."/>
            <person name="Riccioni C."/>
            <person name="Rubini A."/>
            <person name="Sitrit Y."/>
            <person name="Splivallo R."/>
            <person name="Traeger S."/>
            <person name="Wang M."/>
            <person name="Zifcakova L."/>
            <person name="Wipf D."/>
            <person name="Zambonelli A."/>
            <person name="Paolocci F."/>
            <person name="Nowrousian M."/>
            <person name="Ottonello S."/>
            <person name="Baldrian P."/>
            <person name="Spatafora J.W."/>
            <person name="Henrissat B."/>
            <person name="Nagy L.G."/>
            <person name="Aury J.M."/>
            <person name="Wincker P."/>
            <person name="Grigoriev I.V."/>
            <person name="Bonfante P."/>
            <person name="Martin F.M."/>
        </authorList>
    </citation>
    <scope>NUCLEOTIDE SEQUENCE [LARGE SCALE GENOMIC DNA]</scope>
    <source>
        <strain evidence="2 3">RN42</strain>
    </source>
</reference>
<feature type="compositionally biased region" description="Basic and acidic residues" evidence="1">
    <location>
        <begin position="55"/>
        <end position="66"/>
    </location>
</feature>
<protein>
    <submittedName>
        <fullName evidence="2">Uncharacterized protein</fullName>
    </submittedName>
</protein>
<name>A0A3N4IVH8_ASCIM</name>
<keyword evidence="3" id="KW-1185">Reference proteome</keyword>
<dbReference type="AlphaFoldDB" id="A0A3N4IVH8"/>
<gene>
    <name evidence="2" type="ORF">BJ508DRAFT_322653</name>
</gene>
<dbReference type="STRING" id="1160509.A0A3N4IVH8"/>
<feature type="region of interest" description="Disordered" evidence="1">
    <location>
        <begin position="408"/>
        <end position="429"/>
    </location>
</feature>
<feature type="compositionally biased region" description="Polar residues" evidence="1">
    <location>
        <begin position="343"/>
        <end position="352"/>
    </location>
</feature>